<dbReference type="VEuPathDB" id="VectorBase:AATE009790"/>
<accession>A0A182J1W7</accession>
<dbReference type="AlphaFoldDB" id="A0A182J1W7"/>
<protein>
    <submittedName>
        <fullName evidence="1">Uncharacterized protein</fullName>
    </submittedName>
</protein>
<name>A0A182J1W7_ANOAO</name>
<reference evidence="1" key="1">
    <citation type="submission" date="2022-08" db="UniProtKB">
        <authorList>
            <consortium name="EnsemblMetazoa"/>
        </authorList>
    </citation>
    <scope>IDENTIFICATION</scope>
    <source>
        <strain evidence="1">EBRO</strain>
    </source>
</reference>
<proteinExistence type="predicted"/>
<evidence type="ECO:0000313" key="1">
    <source>
        <dbReference type="EnsemblMetazoa" id="AATE009790-PA.1"/>
    </source>
</evidence>
<sequence>MAIITDRPQEQTRMLLTYISWQERREKANRSRLTHSKAFRPVRPVQPPLFASSYVMLSCTQPWASLINTGRATTRDPTPASSAPIFISWLDAVVVIGTLLLLLLLPPIVDALSPVSDPELYPDPGC</sequence>
<dbReference type="EnsemblMetazoa" id="AATE009790-RA">
    <property type="protein sequence ID" value="AATE009790-PA.1"/>
    <property type="gene ID" value="AATE009790"/>
</dbReference>
<organism evidence="1">
    <name type="scientific">Anopheles atroparvus</name>
    <name type="common">European mosquito</name>
    <dbReference type="NCBI Taxonomy" id="41427"/>
    <lineage>
        <taxon>Eukaryota</taxon>
        <taxon>Metazoa</taxon>
        <taxon>Ecdysozoa</taxon>
        <taxon>Arthropoda</taxon>
        <taxon>Hexapoda</taxon>
        <taxon>Insecta</taxon>
        <taxon>Pterygota</taxon>
        <taxon>Neoptera</taxon>
        <taxon>Endopterygota</taxon>
        <taxon>Diptera</taxon>
        <taxon>Nematocera</taxon>
        <taxon>Culicoidea</taxon>
        <taxon>Culicidae</taxon>
        <taxon>Anophelinae</taxon>
        <taxon>Anopheles</taxon>
    </lineage>
</organism>